<dbReference type="EMBL" id="PECC01000026">
    <property type="protein sequence ID" value="TDZ52015.1"/>
    <property type="molecule type" value="Genomic_DNA"/>
</dbReference>
<evidence type="ECO:0000313" key="2">
    <source>
        <dbReference type="Proteomes" id="UP000295165"/>
    </source>
</evidence>
<name>A0A4R8R726_9MYCO</name>
<reference evidence="1 2" key="1">
    <citation type="journal article" date="2019" name="Sci. Rep.">
        <title>Extended insight into the Mycobacterium chelonae-abscessus complex through whole genome sequencing of Mycobacterium salmoniphilum outbreak and Mycobacterium salmoniphilum-like strains.</title>
        <authorList>
            <person name="Behra P.R.K."/>
            <person name="Das S."/>
            <person name="Pettersson B.M.F."/>
            <person name="Shirreff L."/>
            <person name="DuCote T."/>
            <person name="Jacobsson K.G."/>
            <person name="Ennis D.G."/>
            <person name="Kirsebom L.A."/>
        </authorList>
    </citation>
    <scope>NUCLEOTIDE SEQUENCE [LARGE SCALE GENOMIC DNA]</scope>
    <source>
        <strain evidence="1 2">CCUG 63697</strain>
    </source>
</reference>
<gene>
    <name evidence="1" type="ORF">CCUG63697_00486</name>
</gene>
<dbReference type="AlphaFoldDB" id="A0A4R8R726"/>
<keyword evidence="2" id="KW-1185">Reference proteome</keyword>
<accession>A0A4R8R726</accession>
<comment type="caution">
    <text evidence="1">The sequence shown here is derived from an EMBL/GenBank/DDBJ whole genome shotgun (WGS) entry which is preliminary data.</text>
</comment>
<sequence>MSEHGDQIQSASCTAQGIWRNTGELMDARTGDNHDAVADATAWIADATRRLAELDGGADGRVPAAPWNEGGSALEQLRAAVAHRIAALPRRGKPISTAIPGITVSHLALAKALTSSLAELAAEASAAIAAVDVNVDGQAVTALRINLVAIGTADRDRTYLDDGDALRKRAASVVNDIIGIEPTNITVTWEDIVLPSY</sequence>
<dbReference type="Proteomes" id="UP000295165">
    <property type="component" value="Unassembled WGS sequence"/>
</dbReference>
<protein>
    <submittedName>
        <fullName evidence="1">Uncharacterized protein</fullName>
    </submittedName>
</protein>
<evidence type="ECO:0000313" key="1">
    <source>
        <dbReference type="EMBL" id="TDZ52015.1"/>
    </source>
</evidence>
<proteinExistence type="predicted"/>
<organism evidence="1 2">
    <name type="scientific">Mycobacteroides franklinii</name>
    <dbReference type="NCBI Taxonomy" id="948102"/>
    <lineage>
        <taxon>Bacteria</taxon>
        <taxon>Bacillati</taxon>
        <taxon>Actinomycetota</taxon>
        <taxon>Actinomycetes</taxon>
        <taxon>Mycobacteriales</taxon>
        <taxon>Mycobacteriaceae</taxon>
        <taxon>Mycobacteroides</taxon>
    </lineage>
</organism>